<keyword evidence="2" id="KW-0472">Membrane</keyword>
<dbReference type="AlphaFoldDB" id="A0AAD4YY77"/>
<evidence type="ECO:0000313" key="4">
    <source>
        <dbReference type="Proteomes" id="UP001054821"/>
    </source>
</evidence>
<reference evidence="3 4" key="1">
    <citation type="journal article" date="2022" name="G3 (Bethesda)">
        <title>Whole-genome sequence and methylome profiling of the almond [Prunus dulcis (Mill.) D.A. Webb] cultivar 'Nonpareil'.</title>
        <authorList>
            <person name="D'Amico-Willman K.M."/>
            <person name="Ouma W.Z."/>
            <person name="Meulia T."/>
            <person name="Sideli G.M."/>
            <person name="Gradziel T.M."/>
            <person name="Fresnedo-Ramirez J."/>
        </authorList>
    </citation>
    <scope>NUCLEOTIDE SEQUENCE [LARGE SCALE GENOMIC DNA]</scope>
    <source>
        <strain evidence="3">Clone GOH B32 T37-40</strain>
    </source>
</reference>
<feature type="transmembrane region" description="Helical" evidence="2">
    <location>
        <begin position="38"/>
        <end position="61"/>
    </location>
</feature>
<accession>A0AAD4YY77</accession>
<name>A0AAD4YY77_PRUDU</name>
<comment type="caution">
    <text evidence="3">The sequence shown here is derived from an EMBL/GenBank/DDBJ whole genome shotgun (WGS) entry which is preliminary data.</text>
</comment>
<evidence type="ECO:0000313" key="3">
    <source>
        <dbReference type="EMBL" id="KAI5325734.1"/>
    </source>
</evidence>
<keyword evidence="2" id="KW-1133">Transmembrane helix</keyword>
<evidence type="ECO:0000256" key="2">
    <source>
        <dbReference type="SAM" id="Phobius"/>
    </source>
</evidence>
<sequence length="161" mass="17247">MGGSTIFGGGGRCGGLSWRSGKWHGGERWWCHHVNRGIVSGMVLAIADLAITAVLPLVFLLPTMHLGMTIFLAGKGLRRDGYEGYKTGMENFLGLVFGEGRGWYEGRDGGKKLNGDGDGDGDGNGNGIPTPIRPIAIRSSTFSSQIYFEGMPTPMSWLNLP</sequence>
<protein>
    <submittedName>
        <fullName evidence="3">Uncharacterized protein</fullName>
    </submittedName>
</protein>
<keyword evidence="4" id="KW-1185">Reference proteome</keyword>
<dbReference type="Proteomes" id="UP001054821">
    <property type="component" value="Chromosome 6"/>
</dbReference>
<organism evidence="3 4">
    <name type="scientific">Prunus dulcis</name>
    <name type="common">Almond</name>
    <name type="synonym">Amygdalus dulcis</name>
    <dbReference type="NCBI Taxonomy" id="3755"/>
    <lineage>
        <taxon>Eukaryota</taxon>
        <taxon>Viridiplantae</taxon>
        <taxon>Streptophyta</taxon>
        <taxon>Embryophyta</taxon>
        <taxon>Tracheophyta</taxon>
        <taxon>Spermatophyta</taxon>
        <taxon>Magnoliopsida</taxon>
        <taxon>eudicotyledons</taxon>
        <taxon>Gunneridae</taxon>
        <taxon>Pentapetalae</taxon>
        <taxon>rosids</taxon>
        <taxon>fabids</taxon>
        <taxon>Rosales</taxon>
        <taxon>Rosaceae</taxon>
        <taxon>Amygdaloideae</taxon>
        <taxon>Amygdaleae</taxon>
        <taxon>Prunus</taxon>
    </lineage>
</organism>
<evidence type="ECO:0000256" key="1">
    <source>
        <dbReference type="SAM" id="MobiDB-lite"/>
    </source>
</evidence>
<keyword evidence="2" id="KW-0812">Transmembrane</keyword>
<proteinExistence type="predicted"/>
<gene>
    <name evidence="3" type="ORF">L3X38_034808</name>
</gene>
<feature type="region of interest" description="Disordered" evidence="1">
    <location>
        <begin position="109"/>
        <end position="133"/>
    </location>
</feature>
<dbReference type="EMBL" id="JAJFAZ020000006">
    <property type="protein sequence ID" value="KAI5325734.1"/>
    <property type="molecule type" value="Genomic_DNA"/>
</dbReference>